<dbReference type="GeneID" id="8777999"/>
<evidence type="ECO:0000313" key="1">
    <source>
        <dbReference type="EMBL" id="ADC64673.1"/>
    </source>
</evidence>
<dbReference type="EMBL" id="CP001899">
    <property type="protein sequence ID" value="ADC64673.1"/>
    <property type="molecule type" value="Genomic_DNA"/>
</dbReference>
<dbReference type="STRING" id="589924.Ferp_0499"/>
<evidence type="ECO:0000313" key="2">
    <source>
        <dbReference type="Proteomes" id="UP000002613"/>
    </source>
</evidence>
<dbReference type="AlphaFoldDB" id="D3S340"/>
<dbReference type="RefSeq" id="WP_012965019.1">
    <property type="nucleotide sequence ID" value="NC_013849.1"/>
</dbReference>
<gene>
    <name evidence="1" type="ordered locus">Ferp_0499</name>
</gene>
<dbReference type="HOGENOM" id="CLU_2216944_0_0_2"/>
<name>D3S340_FERPA</name>
<keyword evidence="2" id="KW-1185">Reference proteome</keyword>
<reference evidence="1 2" key="2">
    <citation type="journal article" date="2011" name="Stand. Genomic Sci.">
        <title>Complete genome sequence of Ferroglobus placidus AEDII12DO.</title>
        <authorList>
            <person name="Anderson I."/>
            <person name="Risso C."/>
            <person name="Holmes D."/>
            <person name="Lucas S."/>
            <person name="Copeland A."/>
            <person name="Lapidus A."/>
            <person name="Cheng J.F."/>
            <person name="Bruce D."/>
            <person name="Goodwin L."/>
            <person name="Pitluck S."/>
            <person name="Saunders E."/>
            <person name="Brettin T."/>
            <person name="Detter J.C."/>
            <person name="Han C."/>
            <person name="Tapia R."/>
            <person name="Larimer F."/>
            <person name="Land M."/>
            <person name="Hauser L."/>
            <person name="Woyke T."/>
            <person name="Lovley D."/>
            <person name="Kyrpides N."/>
            <person name="Ivanova N."/>
        </authorList>
    </citation>
    <scope>NUCLEOTIDE SEQUENCE [LARGE SCALE GENOMIC DNA]</scope>
    <source>
        <strain evidence="2">DSM 10642 / AEDII12DO</strain>
    </source>
</reference>
<dbReference type="PaxDb" id="589924-Ferp_0499"/>
<dbReference type="Proteomes" id="UP000002613">
    <property type="component" value="Chromosome"/>
</dbReference>
<proteinExistence type="predicted"/>
<protein>
    <submittedName>
        <fullName evidence="1">Uncharacterized protein</fullName>
    </submittedName>
</protein>
<dbReference type="KEGG" id="fpl:Ferp_0499"/>
<organism evidence="1 2">
    <name type="scientific">Ferroglobus placidus (strain DSM 10642 / AEDII12DO)</name>
    <dbReference type="NCBI Taxonomy" id="589924"/>
    <lineage>
        <taxon>Archaea</taxon>
        <taxon>Methanobacteriati</taxon>
        <taxon>Methanobacteriota</taxon>
        <taxon>Archaeoglobi</taxon>
        <taxon>Archaeoglobales</taxon>
        <taxon>Archaeoglobaceae</taxon>
        <taxon>Ferroglobus</taxon>
    </lineage>
</organism>
<reference evidence="2" key="1">
    <citation type="submission" date="2010-02" db="EMBL/GenBank/DDBJ databases">
        <title>Complete sequence of Ferroglobus placidus DSM 10642.</title>
        <authorList>
            <consortium name="US DOE Joint Genome Institute"/>
            <person name="Lucas S."/>
            <person name="Copeland A."/>
            <person name="Lapidus A."/>
            <person name="Cheng J.-F."/>
            <person name="Bruce D."/>
            <person name="Goodwin L."/>
            <person name="Pitluck S."/>
            <person name="Saunders E."/>
            <person name="Brettin T."/>
            <person name="Detter J.C."/>
            <person name="Han C."/>
            <person name="Tapia R."/>
            <person name="Larimer F."/>
            <person name="Land M."/>
            <person name="Hauser L."/>
            <person name="Kyrpides N."/>
            <person name="Ivanova N."/>
            <person name="Holmes D."/>
            <person name="Lovley D."/>
            <person name="Kyrpides N."/>
            <person name="Anderson I.J."/>
            <person name="Woyke T."/>
        </authorList>
    </citation>
    <scope>NUCLEOTIDE SEQUENCE [LARGE SCALE GENOMIC DNA]</scope>
    <source>
        <strain evidence="2">DSM 10642 / AEDII12DO</strain>
    </source>
</reference>
<accession>D3S340</accession>
<sequence>MRSEEHFFGFLNRGLLKFAKLMKEKVRFQDAIEIAMSSNDVELCFVAGLLFGSLMPDEAVMGFIELVEMVVGMLEKGKADSEILETLDSLRKNFTADTVGSTPVGG</sequence>